<accession>A0A5K3G4P1</accession>
<name>A0A5K3G4P1_MESCO</name>
<organism evidence="2">
    <name type="scientific">Mesocestoides corti</name>
    <name type="common">Flatworm</name>
    <dbReference type="NCBI Taxonomy" id="53468"/>
    <lineage>
        <taxon>Eukaryota</taxon>
        <taxon>Metazoa</taxon>
        <taxon>Spiralia</taxon>
        <taxon>Lophotrochozoa</taxon>
        <taxon>Platyhelminthes</taxon>
        <taxon>Cestoda</taxon>
        <taxon>Eucestoda</taxon>
        <taxon>Cyclophyllidea</taxon>
        <taxon>Mesocestoididae</taxon>
        <taxon>Mesocestoides</taxon>
    </lineage>
</organism>
<dbReference type="AlphaFoldDB" id="A0A5K3G4P1"/>
<evidence type="ECO:0000256" key="1">
    <source>
        <dbReference type="SAM" id="MobiDB-lite"/>
    </source>
</evidence>
<proteinExistence type="predicted"/>
<reference evidence="2" key="1">
    <citation type="submission" date="2019-11" db="UniProtKB">
        <authorList>
            <consortium name="WormBaseParasite"/>
        </authorList>
    </citation>
    <scope>IDENTIFICATION</scope>
</reference>
<sequence>MLHFLLHSLCFLKKCFILHAFLIFLVLVCGLSTPRNPPPKWSRRSLGGLSATTTTETFFLPSLSQSLPTFDFSDCQSVHRVSAKKRLGVRGGGGSGYESLPALATVTILPDPFGDEDFESVRMFTSLRMVADVEEEANKRQRNKNAFNRLGHRRNHRRRLGNMKSSRGDVWDRLG</sequence>
<dbReference type="WBParaSite" id="MCU_013151-RA">
    <property type="protein sequence ID" value="MCU_013151-RA"/>
    <property type="gene ID" value="MCU_013151"/>
</dbReference>
<protein>
    <submittedName>
        <fullName evidence="2">Corticotropin-releasing factor domain-containing protein</fullName>
    </submittedName>
</protein>
<feature type="compositionally biased region" description="Basic residues" evidence="1">
    <location>
        <begin position="150"/>
        <end position="161"/>
    </location>
</feature>
<feature type="compositionally biased region" description="Basic and acidic residues" evidence="1">
    <location>
        <begin position="166"/>
        <end position="175"/>
    </location>
</feature>
<feature type="region of interest" description="Disordered" evidence="1">
    <location>
        <begin position="137"/>
        <end position="175"/>
    </location>
</feature>
<evidence type="ECO:0000313" key="2">
    <source>
        <dbReference type="WBParaSite" id="MCU_013151-RA"/>
    </source>
</evidence>